<keyword evidence="1" id="KW-0812">Transmembrane</keyword>
<evidence type="ECO:0000313" key="3">
    <source>
        <dbReference type="Proteomes" id="UP000002071"/>
    </source>
</evidence>
<dbReference type="RefSeq" id="WP_015789013.1">
    <property type="nucleotide sequence ID" value="NC_013158.1"/>
</dbReference>
<name>C7NN39_HALUD</name>
<dbReference type="AlphaFoldDB" id="C7NN39"/>
<proteinExistence type="predicted"/>
<dbReference type="STRING" id="519442.Huta_1263"/>
<sequence>MEAKMTDRAIDHLRQLDHWTFLLALVLAAIDAVRTRRRLPAVVTAFLTVALLYDAYEFLVERAST</sequence>
<dbReference type="KEGG" id="hut:Huta_1263"/>
<evidence type="ECO:0000313" key="2">
    <source>
        <dbReference type="EMBL" id="ACV11439.1"/>
    </source>
</evidence>
<protein>
    <submittedName>
        <fullName evidence="2">Uncharacterized protein</fullName>
    </submittedName>
</protein>
<feature type="transmembrane region" description="Helical" evidence="1">
    <location>
        <begin position="39"/>
        <end position="59"/>
    </location>
</feature>
<dbReference type="GeneID" id="8383538"/>
<accession>C7NN39</accession>
<keyword evidence="1" id="KW-0472">Membrane</keyword>
<evidence type="ECO:0000256" key="1">
    <source>
        <dbReference type="SAM" id="Phobius"/>
    </source>
</evidence>
<dbReference type="eggNOG" id="arCOG15173">
    <property type="taxonomic scope" value="Archaea"/>
</dbReference>
<keyword evidence="3" id="KW-1185">Reference proteome</keyword>
<reference evidence="2 3" key="1">
    <citation type="journal article" date="2009" name="Stand. Genomic Sci.">
        <title>Complete genome sequence of Halorhabdus utahensis type strain (AX-2).</title>
        <authorList>
            <person name="Anderson I."/>
            <person name="Tindall B.J."/>
            <person name="Pomrenke H."/>
            <person name="Goker M."/>
            <person name="Lapidus A."/>
            <person name="Nolan M."/>
            <person name="Copeland A."/>
            <person name="Glavina Del Rio T."/>
            <person name="Chen F."/>
            <person name="Tice H."/>
            <person name="Cheng J.F."/>
            <person name="Lucas S."/>
            <person name="Chertkov O."/>
            <person name="Bruce D."/>
            <person name="Brettin T."/>
            <person name="Detter J.C."/>
            <person name="Han C."/>
            <person name="Goodwin L."/>
            <person name="Land M."/>
            <person name="Hauser L."/>
            <person name="Chang Y.J."/>
            <person name="Jeffries C.D."/>
            <person name="Pitluck S."/>
            <person name="Pati A."/>
            <person name="Mavromatis K."/>
            <person name="Ivanova N."/>
            <person name="Ovchinnikova G."/>
            <person name="Chen A."/>
            <person name="Palaniappan K."/>
            <person name="Chain P."/>
            <person name="Rohde M."/>
            <person name="Bristow J."/>
            <person name="Eisen J.A."/>
            <person name="Markowitz V."/>
            <person name="Hugenholtz P."/>
            <person name="Kyrpides N.C."/>
            <person name="Klenk H.P."/>
        </authorList>
    </citation>
    <scope>NUCLEOTIDE SEQUENCE [LARGE SCALE GENOMIC DNA]</scope>
    <source>
        <strain evidence="3">DSM 12940 / JCM 11049 / AX-2</strain>
    </source>
</reference>
<dbReference type="HOGENOM" id="CLU_2949218_0_0_2"/>
<keyword evidence="1" id="KW-1133">Transmembrane helix</keyword>
<dbReference type="EMBL" id="CP001687">
    <property type="protein sequence ID" value="ACV11439.1"/>
    <property type="molecule type" value="Genomic_DNA"/>
</dbReference>
<gene>
    <name evidence="2" type="ordered locus">Huta_1263</name>
</gene>
<dbReference type="Proteomes" id="UP000002071">
    <property type="component" value="Chromosome"/>
</dbReference>
<organism evidence="2 3">
    <name type="scientific">Halorhabdus utahensis (strain DSM 12940 / JCM 11049 / AX-2)</name>
    <dbReference type="NCBI Taxonomy" id="519442"/>
    <lineage>
        <taxon>Archaea</taxon>
        <taxon>Methanobacteriati</taxon>
        <taxon>Methanobacteriota</taxon>
        <taxon>Stenosarchaea group</taxon>
        <taxon>Halobacteria</taxon>
        <taxon>Halobacteriales</taxon>
        <taxon>Haloarculaceae</taxon>
        <taxon>Halorhabdus</taxon>
    </lineage>
</organism>